<dbReference type="Proteomes" id="UP000325212">
    <property type="component" value="Unassembled WGS sequence"/>
</dbReference>
<dbReference type="SUPFAM" id="SSF51011">
    <property type="entry name" value="Glycosyl hydrolase domain"/>
    <property type="match status" value="1"/>
</dbReference>
<feature type="domain" description="Glycosyl hydrolase family 31 C-terminal" evidence="5">
    <location>
        <begin position="587"/>
        <end position="670"/>
    </location>
</feature>
<dbReference type="InterPro" id="IPR051816">
    <property type="entry name" value="Glycosyl_Hydrolase_31"/>
</dbReference>
<keyword evidence="7" id="KW-1185">Reference proteome</keyword>
<dbReference type="PANTHER" id="PTHR43863:SF2">
    <property type="entry name" value="MALTASE-GLUCOAMYLASE"/>
    <property type="match status" value="1"/>
</dbReference>
<dbReference type="InterPro" id="IPR000322">
    <property type="entry name" value="Glyco_hydro_31_TIM"/>
</dbReference>
<dbReference type="InterPro" id="IPR025887">
    <property type="entry name" value="Glyco_hydro_31_N_dom"/>
</dbReference>
<dbReference type="RefSeq" id="WP_039768684.1">
    <property type="nucleotide sequence ID" value="NZ_BJLA01000006.1"/>
</dbReference>
<protein>
    <submittedName>
        <fullName evidence="6">Glycosyl hydrolase</fullName>
    </submittedName>
</protein>
<dbReference type="GO" id="GO:0004553">
    <property type="term" value="F:hydrolase activity, hydrolyzing O-glycosyl compounds"/>
    <property type="evidence" value="ECO:0007669"/>
    <property type="project" value="InterPro"/>
</dbReference>
<proteinExistence type="inferred from homology"/>
<evidence type="ECO:0000256" key="2">
    <source>
        <dbReference type="RuleBase" id="RU361185"/>
    </source>
</evidence>
<dbReference type="GO" id="GO:0030246">
    <property type="term" value="F:carbohydrate binding"/>
    <property type="evidence" value="ECO:0007669"/>
    <property type="project" value="InterPro"/>
</dbReference>
<dbReference type="InterPro" id="IPR048395">
    <property type="entry name" value="Glyco_hydro_31_C"/>
</dbReference>
<evidence type="ECO:0000256" key="1">
    <source>
        <dbReference type="ARBA" id="ARBA00007806"/>
    </source>
</evidence>
<dbReference type="Pfam" id="PF21365">
    <property type="entry name" value="Glyco_hydro_31_3rd"/>
    <property type="match status" value="1"/>
</dbReference>
<keyword evidence="2" id="KW-0326">Glycosidase</keyword>
<evidence type="ECO:0000313" key="7">
    <source>
        <dbReference type="Proteomes" id="UP000325212"/>
    </source>
</evidence>
<sequence>MGQFDDNREFLLGYFEEKDGALCYRYDAERLIIMPWGPNSLRIKSTKEPDMPMEDWALIEPKPSNAKISIENYSAKIVNGKITAVINQIGKLEFYNQKGELLLEEYVRNRKDMYSSTCSSLEVEGREFKPIIGGDYHLSMRFVSNPDEKIYGMGQYQQPFLDVKGADLELAHRNSQASVPFALSSLGYGFLWNNPAVGRVNFGKNITTWEAYSTKKLDYWITAGDTPAEIEEAYADATGKVPMMPKYAMGFWQCKLRYQTQEELLEVAREYKKRNLPISVIVVDFFHWPLQGEWKFDPTYWPDPDAMIKELKDMGIELMVSIWPTVDYRSENFDEMMNKGLLVRTDKGFRICMNFMGNTIHYDPTNPEAREYVWQKAKKNYYDKGVKIFWLDEAEPEYSVYDFENYRYHLGPNVQVGNIYPMMYAKTFFDGMKAEGQEGIINLLRCAWAGSQRYGALVWSGDIHSSFESLRNQFAAGLNMGLAGIPWWTTDIGGFFGGHIDDPDFHEVLIRWFEYGTFCPVMRLHGYRWPFKPQYGTTGGAECVSGADNEVWSYGDKVYEICKKYLKIREAMMPYITTLMEEAHKKGTPVMRPMFYDFPEDKLCWENESQYMFGPNILVAPIMEKGQTEREVYLPAGSNWTNAWTKEEMEGGQTILVDAPIDQIPLFLRDYKEGSCTINI</sequence>
<name>A0AAV3VZ17_9CLOT</name>
<dbReference type="EMBL" id="BJLA01000006">
    <property type="protein sequence ID" value="GEA31263.1"/>
    <property type="molecule type" value="Genomic_DNA"/>
</dbReference>
<evidence type="ECO:0000313" key="6">
    <source>
        <dbReference type="EMBL" id="GEA31263.1"/>
    </source>
</evidence>
<comment type="caution">
    <text evidence="6">The sequence shown here is derived from an EMBL/GenBank/DDBJ whole genome shotgun (WGS) entry which is preliminary data.</text>
</comment>
<accession>A0AAV3VZ17</accession>
<dbReference type="CDD" id="cd14752">
    <property type="entry name" value="GH31_N"/>
    <property type="match status" value="1"/>
</dbReference>
<dbReference type="Pfam" id="PF13802">
    <property type="entry name" value="Gal_mutarotas_2"/>
    <property type="match status" value="1"/>
</dbReference>
<dbReference type="AlphaFoldDB" id="A0AAV3VZ17"/>
<dbReference type="InterPro" id="IPR017853">
    <property type="entry name" value="GH"/>
</dbReference>
<dbReference type="Gene3D" id="2.60.40.1180">
    <property type="entry name" value="Golgi alpha-mannosidase II"/>
    <property type="match status" value="1"/>
</dbReference>
<gene>
    <name evidence="6" type="ORF">CDIOL_21860</name>
</gene>
<keyword evidence="2 6" id="KW-0378">Hydrolase</keyword>
<feature type="domain" description="Glycoside hydrolase family 31 N-terminal" evidence="4">
    <location>
        <begin position="37"/>
        <end position="196"/>
    </location>
</feature>
<dbReference type="InterPro" id="IPR011013">
    <property type="entry name" value="Gal_mutarotase_sf_dom"/>
</dbReference>
<evidence type="ECO:0000259" key="5">
    <source>
        <dbReference type="Pfam" id="PF21365"/>
    </source>
</evidence>
<dbReference type="SUPFAM" id="SSF51445">
    <property type="entry name" value="(Trans)glycosidases"/>
    <property type="match status" value="1"/>
</dbReference>
<evidence type="ECO:0000259" key="3">
    <source>
        <dbReference type="Pfam" id="PF01055"/>
    </source>
</evidence>
<feature type="domain" description="Glycoside hydrolase family 31 TIM barrel" evidence="3">
    <location>
        <begin position="242"/>
        <end position="579"/>
    </location>
</feature>
<organism evidence="6 7">
    <name type="scientific">Clostridium diolis</name>
    <dbReference type="NCBI Taxonomy" id="223919"/>
    <lineage>
        <taxon>Bacteria</taxon>
        <taxon>Bacillati</taxon>
        <taxon>Bacillota</taxon>
        <taxon>Clostridia</taxon>
        <taxon>Eubacteriales</taxon>
        <taxon>Clostridiaceae</taxon>
        <taxon>Clostridium</taxon>
    </lineage>
</organism>
<dbReference type="PANTHER" id="PTHR43863">
    <property type="entry name" value="HYDROLASE, PUTATIVE (AFU_ORTHOLOGUE AFUA_1G03140)-RELATED"/>
    <property type="match status" value="1"/>
</dbReference>
<dbReference type="Gene3D" id="2.60.40.1760">
    <property type="entry name" value="glycosyl hydrolase (family 31)"/>
    <property type="match status" value="1"/>
</dbReference>
<dbReference type="GO" id="GO:0005975">
    <property type="term" value="P:carbohydrate metabolic process"/>
    <property type="evidence" value="ECO:0007669"/>
    <property type="project" value="InterPro"/>
</dbReference>
<reference evidence="6 7" key="1">
    <citation type="submission" date="2019-06" db="EMBL/GenBank/DDBJ databases">
        <title>Draft genome sequence of Clostridium diolis DSM 15410.</title>
        <authorList>
            <person name="Kobayashi H."/>
            <person name="Tanizawa Y."/>
            <person name="Tohno M."/>
        </authorList>
    </citation>
    <scope>NUCLEOTIDE SEQUENCE [LARGE SCALE GENOMIC DNA]</scope>
    <source>
        <strain evidence="6 7">DSM 15410</strain>
    </source>
</reference>
<dbReference type="InterPro" id="IPR013780">
    <property type="entry name" value="Glyco_hydro_b"/>
</dbReference>
<comment type="similarity">
    <text evidence="1 2">Belongs to the glycosyl hydrolase 31 family.</text>
</comment>
<dbReference type="SUPFAM" id="SSF74650">
    <property type="entry name" value="Galactose mutarotase-like"/>
    <property type="match status" value="1"/>
</dbReference>
<dbReference type="Gene3D" id="3.20.20.80">
    <property type="entry name" value="Glycosidases"/>
    <property type="match status" value="1"/>
</dbReference>
<dbReference type="CDD" id="cd06591">
    <property type="entry name" value="GH31_xylosidase_XylS"/>
    <property type="match status" value="1"/>
</dbReference>
<dbReference type="Pfam" id="PF01055">
    <property type="entry name" value="Glyco_hydro_31_2nd"/>
    <property type="match status" value="1"/>
</dbReference>
<evidence type="ECO:0000259" key="4">
    <source>
        <dbReference type="Pfam" id="PF13802"/>
    </source>
</evidence>